<dbReference type="RefSeq" id="WP_039742125.1">
    <property type="nucleotide sequence ID" value="NZ_CP009788.1"/>
</dbReference>
<dbReference type="GO" id="GO:0042802">
    <property type="term" value="F:identical protein binding"/>
    <property type="evidence" value="ECO:0007669"/>
    <property type="project" value="TreeGrafter"/>
</dbReference>
<evidence type="ECO:0000256" key="6">
    <source>
        <dbReference type="RuleBase" id="RU003560"/>
    </source>
</evidence>
<dbReference type="HOGENOM" id="CLU_016922_10_0_7"/>
<dbReference type="InterPro" id="IPR050103">
    <property type="entry name" value="Class-III_PLP-dep_AT"/>
</dbReference>
<dbReference type="CDD" id="cd00610">
    <property type="entry name" value="OAT_like"/>
    <property type="match status" value="1"/>
</dbReference>
<keyword evidence="5 6" id="KW-0663">Pyridoxal phosphate</keyword>
<dbReference type="Gene3D" id="3.90.1150.10">
    <property type="entry name" value="Aspartate Aminotransferase, domain 1"/>
    <property type="match status" value="1"/>
</dbReference>
<keyword evidence="3 7" id="KW-0032">Aminotransferase</keyword>
<sequence length="427" mass="46585">MNHDDLVARAAHVFTPALHLYWPITVVNADGVYVEGADGRSYLDFSSGLAVLNIGHKSVRVMAAARCQMERFVHTGGVYHNAATVTAAEDLVSITPDGLDMVFFSNSGAEAVEGALKLARFVTRRQGIISFTGAFHGRTLGAVSITTSSAIYRKRYHPLLPSVYQVPYPYCFRCPFRKSPDQCDLCCLWFIEKTLVHHIDPDEVAAFIIEPFLGEGGYVPAPREFLSGLRELCDRYGIMLIFDEVQSGMGRTGSWFAVDHYGVTPDILVVAKGIASGFPLSAVVSRREIMSQWPSGAHGTTFGGNPVSCAAASATIHTIRDGNLLERGTQIGIQILTRLHELAAESRAIGDVRGFGCMIGVEFVDETGNPDGQVCEQIMNRCLEEGLILINCGPARNIVRFIPPLITDDDDLERALDIFTSAVRSLQ</sequence>
<evidence type="ECO:0000256" key="5">
    <source>
        <dbReference type="ARBA" id="ARBA00022898"/>
    </source>
</evidence>
<comment type="similarity">
    <text evidence="2 6">Belongs to the class-III pyridoxal-phosphate-dependent aminotransferase family.</text>
</comment>
<comment type="cofactor">
    <cofactor evidence="1">
        <name>pyridoxal 5'-phosphate</name>
        <dbReference type="ChEBI" id="CHEBI:597326"/>
    </cofactor>
</comment>
<dbReference type="NCBIfam" id="NF005993">
    <property type="entry name" value="PRK08117.1"/>
    <property type="match status" value="1"/>
</dbReference>
<dbReference type="STRING" id="345632.GPICK_08310"/>
<dbReference type="PANTHER" id="PTHR11986">
    <property type="entry name" value="AMINOTRANSFERASE CLASS III"/>
    <property type="match status" value="1"/>
</dbReference>
<proteinExistence type="inferred from homology"/>
<evidence type="ECO:0000256" key="4">
    <source>
        <dbReference type="ARBA" id="ARBA00022679"/>
    </source>
</evidence>
<evidence type="ECO:0000256" key="1">
    <source>
        <dbReference type="ARBA" id="ARBA00001933"/>
    </source>
</evidence>
<dbReference type="PANTHER" id="PTHR11986:SF58">
    <property type="entry name" value="LEUCINE_METHIONINE RACEMASE"/>
    <property type="match status" value="1"/>
</dbReference>
<dbReference type="InterPro" id="IPR015424">
    <property type="entry name" value="PyrdxlP-dep_Trfase"/>
</dbReference>
<dbReference type="PIRSF" id="PIRSF000521">
    <property type="entry name" value="Transaminase_4ab_Lys_Orn"/>
    <property type="match status" value="1"/>
</dbReference>
<protein>
    <submittedName>
        <fullName evidence="7">4-aminobutyrate aminotransferase</fullName>
    </submittedName>
</protein>
<dbReference type="FunFam" id="3.40.640.10:FF:000013">
    <property type="entry name" value="4-aminobutyrate aminotransferase"/>
    <property type="match status" value="1"/>
</dbReference>
<dbReference type="EMBL" id="CP009788">
    <property type="protein sequence ID" value="AJE03355.1"/>
    <property type="molecule type" value="Genomic_DNA"/>
</dbReference>
<evidence type="ECO:0000256" key="2">
    <source>
        <dbReference type="ARBA" id="ARBA00008954"/>
    </source>
</evidence>
<dbReference type="PROSITE" id="PS00600">
    <property type="entry name" value="AA_TRANSFER_CLASS_3"/>
    <property type="match status" value="1"/>
</dbReference>
<dbReference type="OrthoDB" id="9801052at2"/>
<keyword evidence="4 7" id="KW-0808">Transferase</keyword>
<evidence type="ECO:0000313" key="8">
    <source>
        <dbReference type="Proteomes" id="UP000057609"/>
    </source>
</evidence>
<dbReference type="InterPro" id="IPR015421">
    <property type="entry name" value="PyrdxlP-dep_Trfase_major"/>
</dbReference>
<dbReference type="Gene3D" id="3.40.640.10">
    <property type="entry name" value="Type I PLP-dependent aspartate aminotransferase-like (Major domain)"/>
    <property type="match status" value="1"/>
</dbReference>
<dbReference type="GO" id="GO:0030170">
    <property type="term" value="F:pyridoxal phosphate binding"/>
    <property type="evidence" value="ECO:0007669"/>
    <property type="project" value="InterPro"/>
</dbReference>
<dbReference type="InterPro" id="IPR005814">
    <property type="entry name" value="Aminotrans_3"/>
</dbReference>
<dbReference type="GO" id="GO:0008483">
    <property type="term" value="F:transaminase activity"/>
    <property type="evidence" value="ECO:0007669"/>
    <property type="project" value="UniProtKB-KW"/>
</dbReference>
<reference evidence="7 8" key="1">
    <citation type="journal article" date="2015" name="Genome Announc.">
        <title>Complete Genome of Geobacter pickeringii G13T, a Metal-Reducing Isolate from Sedimentary Kaolin Deposits.</title>
        <authorList>
            <person name="Badalamenti J.P."/>
            <person name="Bond D.R."/>
        </authorList>
    </citation>
    <scope>NUCLEOTIDE SEQUENCE [LARGE SCALE GENOMIC DNA]</scope>
    <source>
        <strain evidence="7 8">G13</strain>
    </source>
</reference>
<dbReference type="KEGG" id="gpi:GPICK_08310"/>
<organism evidence="7 8">
    <name type="scientific">Geobacter pickeringii</name>
    <dbReference type="NCBI Taxonomy" id="345632"/>
    <lineage>
        <taxon>Bacteria</taxon>
        <taxon>Pseudomonadati</taxon>
        <taxon>Thermodesulfobacteriota</taxon>
        <taxon>Desulfuromonadia</taxon>
        <taxon>Geobacterales</taxon>
        <taxon>Geobacteraceae</taxon>
        <taxon>Geobacter</taxon>
    </lineage>
</organism>
<dbReference type="Pfam" id="PF00202">
    <property type="entry name" value="Aminotran_3"/>
    <property type="match status" value="1"/>
</dbReference>
<name>A0A0B5BFR8_9BACT</name>
<accession>A0A0B5BFR8</accession>
<dbReference type="InterPro" id="IPR015422">
    <property type="entry name" value="PyrdxlP-dep_Trfase_small"/>
</dbReference>
<evidence type="ECO:0000256" key="3">
    <source>
        <dbReference type="ARBA" id="ARBA00022576"/>
    </source>
</evidence>
<gene>
    <name evidence="7" type="ORF">GPICK_08310</name>
</gene>
<dbReference type="Proteomes" id="UP000057609">
    <property type="component" value="Chromosome"/>
</dbReference>
<dbReference type="SUPFAM" id="SSF53383">
    <property type="entry name" value="PLP-dependent transferases"/>
    <property type="match status" value="1"/>
</dbReference>
<dbReference type="AlphaFoldDB" id="A0A0B5BFR8"/>
<keyword evidence="8" id="KW-1185">Reference proteome</keyword>
<dbReference type="InterPro" id="IPR049704">
    <property type="entry name" value="Aminotrans_3_PPA_site"/>
</dbReference>
<evidence type="ECO:0000313" key="7">
    <source>
        <dbReference type="EMBL" id="AJE03355.1"/>
    </source>
</evidence>